<feature type="compositionally biased region" description="Low complexity" evidence="1">
    <location>
        <begin position="29"/>
        <end position="41"/>
    </location>
</feature>
<dbReference type="EMBL" id="FMSP01000024">
    <property type="protein sequence ID" value="SCV75010.1"/>
    <property type="molecule type" value="Genomic_DNA"/>
</dbReference>
<sequence>MNPSTSRRRSSSPPSSPPPFRSNGHNDPSTFCSSSLSQSTSKRPTLSTVNSSTHTPTDQDHYDIYCIPCTCPCLSVPQATAYPSASFLIVHRQSGMATGLGVRFGIQSTSTAPEATIQVVADPGFSLHREQGYDKDKAVLLGWVEQERLVFLEQIIRAVEIPKPQNGREMLDWLLAVARVLEYEGIAANGELLLGDVLDARTS</sequence>
<protein>
    <submittedName>
        <fullName evidence="2">BQ2448_8039 protein</fullName>
    </submittedName>
</protein>
<name>A0A238FMM1_9BASI</name>
<feature type="region of interest" description="Disordered" evidence="1">
    <location>
        <begin position="1"/>
        <end position="56"/>
    </location>
</feature>
<evidence type="ECO:0000313" key="3">
    <source>
        <dbReference type="Proteomes" id="UP000198372"/>
    </source>
</evidence>
<reference evidence="3" key="1">
    <citation type="submission" date="2016-09" db="EMBL/GenBank/DDBJ databases">
        <authorList>
            <person name="Jeantristanb JTB J.-T."/>
            <person name="Ricardo R."/>
        </authorList>
    </citation>
    <scope>NUCLEOTIDE SEQUENCE [LARGE SCALE GENOMIC DNA]</scope>
</reference>
<keyword evidence="3" id="KW-1185">Reference proteome</keyword>
<proteinExistence type="predicted"/>
<accession>A0A238FMM1</accession>
<feature type="compositionally biased region" description="Polar residues" evidence="1">
    <location>
        <begin position="42"/>
        <end position="56"/>
    </location>
</feature>
<feature type="compositionally biased region" description="Basic residues" evidence="1">
    <location>
        <begin position="1"/>
        <end position="10"/>
    </location>
</feature>
<organism evidence="2 3">
    <name type="scientific">Microbotryum intermedium</name>
    <dbReference type="NCBI Taxonomy" id="269621"/>
    <lineage>
        <taxon>Eukaryota</taxon>
        <taxon>Fungi</taxon>
        <taxon>Dikarya</taxon>
        <taxon>Basidiomycota</taxon>
        <taxon>Pucciniomycotina</taxon>
        <taxon>Microbotryomycetes</taxon>
        <taxon>Microbotryales</taxon>
        <taxon>Microbotryaceae</taxon>
        <taxon>Microbotryum</taxon>
    </lineage>
</organism>
<dbReference type="Proteomes" id="UP000198372">
    <property type="component" value="Unassembled WGS sequence"/>
</dbReference>
<dbReference type="AlphaFoldDB" id="A0A238FMM1"/>
<evidence type="ECO:0000256" key="1">
    <source>
        <dbReference type="SAM" id="MobiDB-lite"/>
    </source>
</evidence>
<gene>
    <name evidence="2" type="ORF">BQ2448_8039</name>
</gene>
<evidence type="ECO:0000313" key="2">
    <source>
        <dbReference type="EMBL" id="SCV75010.1"/>
    </source>
</evidence>
<dbReference type="OrthoDB" id="2533531at2759"/>